<dbReference type="PANTHER" id="PTHR48493">
    <property type="entry name" value="UBIQUITIN-LIKE DOMAIN-CONTAINING CTD PHOSPHATASE 1"/>
    <property type="match status" value="1"/>
</dbReference>
<dbReference type="InterPro" id="IPR023214">
    <property type="entry name" value="HAD_sf"/>
</dbReference>
<dbReference type="EMBL" id="CAJOBI010313324">
    <property type="protein sequence ID" value="CAF5172984.1"/>
    <property type="molecule type" value="Genomic_DNA"/>
</dbReference>
<comment type="caution">
    <text evidence="2">The sequence shown here is derived from an EMBL/GenBank/DDBJ whole genome shotgun (WGS) entry which is preliminary data.</text>
</comment>
<feature type="domain" description="FCP1 homology" evidence="1">
    <location>
        <begin position="1"/>
        <end position="83"/>
    </location>
</feature>
<evidence type="ECO:0000313" key="3">
    <source>
        <dbReference type="Proteomes" id="UP000676336"/>
    </source>
</evidence>
<dbReference type="AlphaFoldDB" id="A0A8S3GUV0"/>
<gene>
    <name evidence="2" type="ORF">SMN809_LOCUS66416</name>
</gene>
<organism evidence="2 3">
    <name type="scientific">Rotaria magnacalcarata</name>
    <dbReference type="NCBI Taxonomy" id="392030"/>
    <lineage>
        <taxon>Eukaryota</taxon>
        <taxon>Metazoa</taxon>
        <taxon>Spiralia</taxon>
        <taxon>Gnathifera</taxon>
        <taxon>Rotifera</taxon>
        <taxon>Eurotatoria</taxon>
        <taxon>Bdelloidea</taxon>
        <taxon>Philodinida</taxon>
        <taxon>Philodinidae</taxon>
        <taxon>Rotaria</taxon>
    </lineage>
</organism>
<proteinExistence type="predicted"/>
<dbReference type="SUPFAM" id="SSF56784">
    <property type="entry name" value="HAD-like"/>
    <property type="match status" value="1"/>
</dbReference>
<evidence type="ECO:0000313" key="2">
    <source>
        <dbReference type="EMBL" id="CAF5172984.1"/>
    </source>
</evidence>
<accession>A0A8S3GUV0</accession>
<dbReference type="PANTHER" id="PTHR48493:SF1">
    <property type="entry name" value="UBIQUITIN-LIKE DOMAIN-CONTAINING CTD PHOSPHATASE 1"/>
    <property type="match status" value="1"/>
</dbReference>
<protein>
    <recommendedName>
        <fullName evidence="1">FCP1 homology domain-containing protein</fullName>
    </recommendedName>
</protein>
<reference evidence="2" key="1">
    <citation type="submission" date="2021-02" db="EMBL/GenBank/DDBJ databases">
        <authorList>
            <person name="Nowell W R."/>
        </authorList>
    </citation>
    <scope>NUCLEOTIDE SEQUENCE</scope>
</reference>
<dbReference type="Pfam" id="PF03031">
    <property type="entry name" value="NIF"/>
    <property type="match status" value="1"/>
</dbReference>
<evidence type="ECO:0000259" key="1">
    <source>
        <dbReference type="PROSITE" id="PS50969"/>
    </source>
</evidence>
<dbReference type="GO" id="GO:0005634">
    <property type="term" value="C:nucleus"/>
    <property type="evidence" value="ECO:0007669"/>
    <property type="project" value="TreeGrafter"/>
</dbReference>
<dbReference type="GO" id="GO:0090364">
    <property type="term" value="P:regulation of proteasome assembly"/>
    <property type="evidence" value="ECO:0007669"/>
    <property type="project" value="InterPro"/>
</dbReference>
<dbReference type="InterPro" id="IPR051658">
    <property type="entry name" value="UBLCP1"/>
</dbReference>
<dbReference type="InterPro" id="IPR036412">
    <property type="entry name" value="HAD-like_sf"/>
</dbReference>
<dbReference type="GO" id="GO:0004722">
    <property type="term" value="F:protein serine/threonine phosphatase activity"/>
    <property type="evidence" value="ECO:0007669"/>
    <property type="project" value="TreeGrafter"/>
</dbReference>
<dbReference type="PROSITE" id="PS50969">
    <property type="entry name" value="FCP1"/>
    <property type="match status" value="1"/>
</dbReference>
<dbReference type="Proteomes" id="UP000676336">
    <property type="component" value="Unassembled WGS sequence"/>
</dbReference>
<dbReference type="Gene3D" id="3.40.50.1000">
    <property type="entry name" value="HAD superfamily/HAD-like"/>
    <property type="match status" value="1"/>
</dbReference>
<feature type="non-terminal residue" evidence="2">
    <location>
        <position position="1"/>
    </location>
</feature>
<sequence length="112" mass="13598">DSGAMISVYTKEYGLQDVKPLPVIWEKYPTLYSEKNTIMFDDVSRNFLLNPLNGLKIRPFKRAHFTRTTDRELFNLTQYLMMISQHDDFSKLNHRHWEQMIEQQQFIERRKK</sequence>
<name>A0A8S3GUV0_9BILA</name>
<dbReference type="InterPro" id="IPR004274">
    <property type="entry name" value="FCP1_dom"/>
</dbReference>